<evidence type="ECO:0000313" key="2">
    <source>
        <dbReference type="Proteomes" id="UP000634136"/>
    </source>
</evidence>
<accession>A0A834WZF5</accession>
<dbReference type="EMBL" id="JAAIUW010000004">
    <property type="protein sequence ID" value="KAF7835477.1"/>
    <property type="molecule type" value="Genomic_DNA"/>
</dbReference>
<name>A0A834WZF5_9FABA</name>
<dbReference type="AlphaFoldDB" id="A0A834WZF5"/>
<protein>
    <submittedName>
        <fullName evidence="1">Uncharacterized protein</fullName>
    </submittedName>
</protein>
<evidence type="ECO:0000313" key="1">
    <source>
        <dbReference type="EMBL" id="KAF7835477.1"/>
    </source>
</evidence>
<gene>
    <name evidence="1" type="ORF">G2W53_010336</name>
</gene>
<keyword evidence="2" id="KW-1185">Reference proteome</keyword>
<comment type="caution">
    <text evidence="1">The sequence shown here is derived from an EMBL/GenBank/DDBJ whole genome shotgun (WGS) entry which is preliminary data.</text>
</comment>
<proteinExistence type="predicted"/>
<organism evidence="1 2">
    <name type="scientific">Senna tora</name>
    <dbReference type="NCBI Taxonomy" id="362788"/>
    <lineage>
        <taxon>Eukaryota</taxon>
        <taxon>Viridiplantae</taxon>
        <taxon>Streptophyta</taxon>
        <taxon>Embryophyta</taxon>
        <taxon>Tracheophyta</taxon>
        <taxon>Spermatophyta</taxon>
        <taxon>Magnoliopsida</taxon>
        <taxon>eudicotyledons</taxon>
        <taxon>Gunneridae</taxon>
        <taxon>Pentapetalae</taxon>
        <taxon>rosids</taxon>
        <taxon>fabids</taxon>
        <taxon>Fabales</taxon>
        <taxon>Fabaceae</taxon>
        <taxon>Caesalpinioideae</taxon>
        <taxon>Cassia clade</taxon>
        <taxon>Senna</taxon>
    </lineage>
</organism>
<sequence length="23" mass="2624">MAEEGVHDWAICPVLRIPEEVDD</sequence>
<dbReference type="Proteomes" id="UP000634136">
    <property type="component" value="Unassembled WGS sequence"/>
</dbReference>
<reference evidence="1" key="1">
    <citation type="submission" date="2020-09" db="EMBL/GenBank/DDBJ databases">
        <title>Genome-Enabled Discovery of Anthraquinone Biosynthesis in Senna tora.</title>
        <authorList>
            <person name="Kang S.-H."/>
            <person name="Pandey R.P."/>
            <person name="Lee C.-M."/>
            <person name="Sim J.-S."/>
            <person name="Jeong J.-T."/>
            <person name="Choi B.-S."/>
            <person name="Jung M."/>
            <person name="Ginzburg D."/>
            <person name="Zhao K."/>
            <person name="Won S.Y."/>
            <person name="Oh T.-J."/>
            <person name="Yu Y."/>
            <person name="Kim N.-H."/>
            <person name="Lee O.R."/>
            <person name="Lee T.-H."/>
            <person name="Bashyal P."/>
            <person name="Kim T.-S."/>
            <person name="Lee W.-H."/>
            <person name="Kawkins C."/>
            <person name="Kim C.-K."/>
            <person name="Kim J.S."/>
            <person name="Ahn B.O."/>
            <person name="Rhee S.Y."/>
            <person name="Sohng J.K."/>
        </authorList>
    </citation>
    <scope>NUCLEOTIDE SEQUENCE</scope>
    <source>
        <tissue evidence="1">Leaf</tissue>
    </source>
</reference>